<keyword evidence="6" id="KW-1185">Reference proteome</keyword>
<sequence>MDFSHSDIMAPGSYRDDGLANDMPLRIHKDPYKEITGTLRAQQDWNDNVSPVKDYQGGLGSPFSFIRATIPECLPERLEIISYANEYAFLYDDEMENLDLKNFKEGRDDMLHVFGPDALNSQVTERVRPEKKLQAQILAEMMAFDRPRAITTMKAWAKFVDLASRTRSEPFSTLDEYIPSRAIDAGELFWYGMLTFAMALTIPSSELDLCMKLARPGYAAISLTNDLYSWRKEYEDAQKAGQDYVFNAVWVIMQERGCSEDLAIHICREEIKRYFSEFEHILQSPETKALSKDTQTYLQAVRLSHVGNLVWSIYCPRYQRGVSKVLAPQTVQKGASRVFGVVLKFILSPFQHVFQVGRRLFRLQKLARLMS</sequence>
<dbReference type="PANTHER" id="PTHR35201:SF4">
    <property type="entry name" value="BETA-PINACENE SYNTHASE-RELATED"/>
    <property type="match status" value="1"/>
</dbReference>
<reference evidence="5 6" key="1">
    <citation type="submission" date="2021-02" db="EMBL/GenBank/DDBJ databases">
        <title>Genome assembly of Pseudopithomyces chartarum.</title>
        <authorList>
            <person name="Jauregui R."/>
            <person name="Singh J."/>
            <person name="Voisey C."/>
        </authorList>
    </citation>
    <scope>NUCLEOTIDE SEQUENCE [LARGE SCALE GENOMIC DNA]</scope>
    <source>
        <strain evidence="5 6">AGR01</strain>
    </source>
</reference>
<comment type="caution">
    <text evidence="5">The sequence shown here is derived from an EMBL/GenBank/DDBJ whole genome shotgun (WGS) entry which is preliminary data.</text>
</comment>
<dbReference type="SUPFAM" id="SSF48576">
    <property type="entry name" value="Terpenoid synthases"/>
    <property type="match status" value="1"/>
</dbReference>
<gene>
    <name evidence="5" type="ORF">GRF29_28g2271218</name>
</gene>
<keyword evidence="4" id="KW-0479">Metal-binding</keyword>
<evidence type="ECO:0000313" key="6">
    <source>
        <dbReference type="Proteomes" id="UP001280581"/>
    </source>
</evidence>
<organism evidence="5 6">
    <name type="scientific">Pseudopithomyces chartarum</name>
    <dbReference type="NCBI Taxonomy" id="1892770"/>
    <lineage>
        <taxon>Eukaryota</taxon>
        <taxon>Fungi</taxon>
        <taxon>Dikarya</taxon>
        <taxon>Ascomycota</taxon>
        <taxon>Pezizomycotina</taxon>
        <taxon>Dothideomycetes</taxon>
        <taxon>Pleosporomycetidae</taxon>
        <taxon>Pleosporales</taxon>
        <taxon>Massarineae</taxon>
        <taxon>Didymosphaeriaceae</taxon>
        <taxon>Pseudopithomyces</taxon>
    </lineage>
</organism>
<keyword evidence="3 4" id="KW-0460">Magnesium</keyword>
<evidence type="ECO:0000256" key="3">
    <source>
        <dbReference type="ARBA" id="ARBA00022842"/>
    </source>
</evidence>
<dbReference type="Pfam" id="PF19086">
    <property type="entry name" value="Terpene_syn_C_2"/>
    <property type="match status" value="1"/>
</dbReference>
<protein>
    <recommendedName>
        <fullName evidence="4">Terpene synthase</fullName>
        <ecNumber evidence="4">4.2.3.-</ecNumber>
    </recommendedName>
</protein>
<dbReference type="EC" id="4.2.3.-" evidence="4"/>
<comment type="cofactor">
    <cofactor evidence="1 4">
        <name>Mg(2+)</name>
        <dbReference type="ChEBI" id="CHEBI:18420"/>
    </cofactor>
</comment>
<name>A0AAN6M1T1_9PLEO</name>
<evidence type="ECO:0000256" key="2">
    <source>
        <dbReference type="ARBA" id="ARBA00006333"/>
    </source>
</evidence>
<dbReference type="Proteomes" id="UP001280581">
    <property type="component" value="Unassembled WGS sequence"/>
</dbReference>
<dbReference type="AlphaFoldDB" id="A0AAN6M1T1"/>
<dbReference type="GO" id="GO:0008299">
    <property type="term" value="P:isoprenoid biosynthetic process"/>
    <property type="evidence" value="ECO:0007669"/>
    <property type="project" value="UniProtKB-ARBA"/>
</dbReference>
<evidence type="ECO:0000256" key="1">
    <source>
        <dbReference type="ARBA" id="ARBA00001946"/>
    </source>
</evidence>
<accession>A0AAN6M1T1</accession>
<comment type="similarity">
    <text evidence="2 4">Belongs to the terpene synthase family.</text>
</comment>
<dbReference type="GO" id="GO:0046872">
    <property type="term" value="F:metal ion binding"/>
    <property type="evidence" value="ECO:0007669"/>
    <property type="project" value="UniProtKB-KW"/>
</dbReference>
<keyword evidence="4" id="KW-0456">Lyase</keyword>
<dbReference type="InterPro" id="IPR008949">
    <property type="entry name" value="Isoprenoid_synthase_dom_sf"/>
</dbReference>
<dbReference type="PANTHER" id="PTHR35201">
    <property type="entry name" value="TERPENE SYNTHASE"/>
    <property type="match status" value="1"/>
</dbReference>
<dbReference type="GO" id="GO:0010333">
    <property type="term" value="F:terpene synthase activity"/>
    <property type="evidence" value="ECO:0007669"/>
    <property type="project" value="InterPro"/>
</dbReference>
<dbReference type="Gene3D" id="1.10.600.10">
    <property type="entry name" value="Farnesyl Diphosphate Synthase"/>
    <property type="match status" value="1"/>
</dbReference>
<dbReference type="InterPro" id="IPR034686">
    <property type="entry name" value="Terpene_cyclase-like_2"/>
</dbReference>
<evidence type="ECO:0000256" key="4">
    <source>
        <dbReference type="RuleBase" id="RU366034"/>
    </source>
</evidence>
<proteinExistence type="inferred from homology"/>
<dbReference type="EMBL" id="WVTA01000004">
    <property type="protein sequence ID" value="KAK3214183.1"/>
    <property type="molecule type" value="Genomic_DNA"/>
</dbReference>
<evidence type="ECO:0000313" key="5">
    <source>
        <dbReference type="EMBL" id="KAK3214183.1"/>
    </source>
</evidence>